<comment type="subcellular location">
    <subcellularLocation>
        <location evidence="2 11">Cytoplasm</location>
    </subcellularLocation>
</comment>
<dbReference type="GO" id="GO:0005737">
    <property type="term" value="C:cytoplasm"/>
    <property type="evidence" value="ECO:0007669"/>
    <property type="project" value="UniProtKB-SubCell"/>
</dbReference>
<evidence type="ECO:0000256" key="2">
    <source>
        <dbReference type="ARBA" id="ARBA00004496"/>
    </source>
</evidence>
<dbReference type="InterPro" id="IPR021130">
    <property type="entry name" value="PRib-ATP_PPHydrolase-like"/>
</dbReference>
<evidence type="ECO:0000313" key="12">
    <source>
        <dbReference type="EMBL" id="PZQ23743.1"/>
    </source>
</evidence>
<dbReference type="HAMAP" id="MF_01020">
    <property type="entry name" value="HisE"/>
    <property type="match status" value="1"/>
</dbReference>
<evidence type="ECO:0000256" key="1">
    <source>
        <dbReference type="ARBA" id="ARBA00001460"/>
    </source>
</evidence>
<gene>
    <name evidence="11" type="primary">hisE</name>
    <name evidence="12" type="ORF">DI569_03225</name>
</gene>
<dbReference type="NCBIfam" id="TIGR03188">
    <property type="entry name" value="histidine_hisI"/>
    <property type="match status" value="1"/>
</dbReference>
<evidence type="ECO:0000256" key="8">
    <source>
        <dbReference type="ARBA" id="ARBA00022801"/>
    </source>
</evidence>
<dbReference type="Pfam" id="PF01503">
    <property type="entry name" value="PRA-PH"/>
    <property type="match status" value="1"/>
</dbReference>
<evidence type="ECO:0000313" key="13">
    <source>
        <dbReference type="Proteomes" id="UP000248597"/>
    </source>
</evidence>
<evidence type="ECO:0000256" key="3">
    <source>
        <dbReference type="ARBA" id="ARBA00005204"/>
    </source>
</evidence>
<evidence type="ECO:0000256" key="9">
    <source>
        <dbReference type="ARBA" id="ARBA00022840"/>
    </source>
</evidence>
<keyword evidence="10 11" id="KW-0368">Histidine biosynthesis</keyword>
<dbReference type="GO" id="GO:0005524">
    <property type="term" value="F:ATP binding"/>
    <property type="evidence" value="ECO:0007669"/>
    <property type="project" value="UniProtKB-KW"/>
</dbReference>
<evidence type="ECO:0000256" key="5">
    <source>
        <dbReference type="ARBA" id="ARBA00022490"/>
    </source>
</evidence>
<organism evidence="12 13">
    <name type="scientific">Sphingopyxis macrogoltabida</name>
    <name type="common">Sphingomonas macrogoltabidus</name>
    <dbReference type="NCBI Taxonomy" id="33050"/>
    <lineage>
        <taxon>Bacteria</taxon>
        <taxon>Pseudomonadati</taxon>
        <taxon>Pseudomonadota</taxon>
        <taxon>Alphaproteobacteria</taxon>
        <taxon>Sphingomonadales</taxon>
        <taxon>Sphingomonadaceae</taxon>
        <taxon>Sphingopyxis</taxon>
    </lineage>
</organism>
<dbReference type="EC" id="3.6.1.31" evidence="11"/>
<accession>A0A2W5N155</accession>
<dbReference type="SUPFAM" id="SSF101386">
    <property type="entry name" value="all-alpha NTP pyrophosphatases"/>
    <property type="match status" value="1"/>
</dbReference>
<proteinExistence type="inferred from homology"/>
<keyword evidence="6 11" id="KW-0028">Amino-acid biosynthesis</keyword>
<comment type="catalytic activity">
    <reaction evidence="1 11">
        <text>1-(5-phospho-beta-D-ribosyl)-ATP + H2O = 1-(5-phospho-beta-D-ribosyl)-5'-AMP + diphosphate + H(+)</text>
        <dbReference type="Rhea" id="RHEA:22828"/>
        <dbReference type="ChEBI" id="CHEBI:15377"/>
        <dbReference type="ChEBI" id="CHEBI:15378"/>
        <dbReference type="ChEBI" id="CHEBI:33019"/>
        <dbReference type="ChEBI" id="CHEBI:59457"/>
        <dbReference type="ChEBI" id="CHEBI:73183"/>
        <dbReference type="EC" id="3.6.1.31"/>
    </reaction>
</comment>
<evidence type="ECO:0000256" key="11">
    <source>
        <dbReference type="HAMAP-Rule" id="MF_01020"/>
    </source>
</evidence>
<name>A0A2W5N155_SPHMC</name>
<reference evidence="12 13" key="1">
    <citation type="submission" date="2017-08" db="EMBL/GenBank/DDBJ databases">
        <title>Infants hospitalized years apart are colonized by the same room-sourced microbial strains.</title>
        <authorList>
            <person name="Brooks B."/>
            <person name="Olm M.R."/>
            <person name="Firek B.A."/>
            <person name="Baker R."/>
            <person name="Thomas B.C."/>
            <person name="Morowitz M.J."/>
            <person name="Banfield J.F."/>
        </authorList>
    </citation>
    <scope>NUCLEOTIDE SEQUENCE [LARGE SCALE GENOMIC DNA]</scope>
    <source>
        <strain evidence="12">S2_005_003_R2_47</strain>
    </source>
</reference>
<evidence type="ECO:0000256" key="7">
    <source>
        <dbReference type="ARBA" id="ARBA00022741"/>
    </source>
</evidence>
<dbReference type="NCBIfam" id="NF001611">
    <property type="entry name" value="PRK00400.1-3"/>
    <property type="match status" value="1"/>
</dbReference>
<sequence>MAIGEALERLETVVRTRLDAGEAGTSYVASLAAKGHGKIAQKLGEEAVETVIAALTEDDAALVGEASDLIFHLSILLAARGLTWDAIAAELDRRHGVSGHAEKAARSN</sequence>
<dbReference type="PANTHER" id="PTHR42945:SF9">
    <property type="entry name" value="HISTIDINE BIOSYNTHESIS BIFUNCTIONAL PROTEIN HISIE"/>
    <property type="match status" value="1"/>
</dbReference>
<evidence type="ECO:0000256" key="4">
    <source>
        <dbReference type="ARBA" id="ARBA00009392"/>
    </source>
</evidence>
<dbReference type="GO" id="GO:0000105">
    <property type="term" value="P:L-histidine biosynthetic process"/>
    <property type="evidence" value="ECO:0007669"/>
    <property type="project" value="UniProtKB-UniRule"/>
</dbReference>
<comment type="similarity">
    <text evidence="4 11">Belongs to the PRA-PH family.</text>
</comment>
<protein>
    <recommendedName>
        <fullName evidence="11">Phosphoribosyl-ATP pyrophosphatase</fullName>
        <shortName evidence="11">PRA-PH</shortName>
        <ecNumber evidence="11">3.6.1.31</ecNumber>
    </recommendedName>
</protein>
<dbReference type="InterPro" id="IPR008179">
    <property type="entry name" value="HisE"/>
</dbReference>
<dbReference type="UniPathway" id="UPA00031">
    <property type="reaction ID" value="UER00007"/>
</dbReference>
<dbReference type="GO" id="GO:0004636">
    <property type="term" value="F:phosphoribosyl-ATP diphosphatase activity"/>
    <property type="evidence" value="ECO:0007669"/>
    <property type="project" value="UniProtKB-UniRule"/>
</dbReference>
<evidence type="ECO:0000256" key="6">
    <source>
        <dbReference type="ARBA" id="ARBA00022605"/>
    </source>
</evidence>
<dbReference type="Gene3D" id="1.10.287.1080">
    <property type="entry name" value="MazG-like"/>
    <property type="match status" value="1"/>
</dbReference>
<dbReference type="PANTHER" id="PTHR42945">
    <property type="entry name" value="HISTIDINE BIOSYNTHESIS BIFUNCTIONAL PROTEIN"/>
    <property type="match status" value="1"/>
</dbReference>
<comment type="caution">
    <text evidence="12">The sequence shown here is derived from an EMBL/GenBank/DDBJ whole genome shotgun (WGS) entry which is preliminary data.</text>
</comment>
<dbReference type="CDD" id="cd11534">
    <property type="entry name" value="NTP-PPase_HisIE_like"/>
    <property type="match status" value="1"/>
</dbReference>
<keyword evidence="7 11" id="KW-0547">Nucleotide-binding</keyword>
<keyword evidence="5 11" id="KW-0963">Cytoplasm</keyword>
<comment type="pathway">
    <text evidence="3 11">Amino-acid biosynthesis; L-histidine biosynthesis; L-histidine from 5-phospho-alpha-D-ribose 1-diphosphate: step 2/9.</text>
</comment>
<dbReference type="AlphaFoldDB" id="A0A2W5N155"/>
<dbReference type="EMBL" id="QFPJ01000005">
    <property type="protein sequence ID" value="PZQ23743.1"/>
    <property type="molecule type" value="Genomic_DNA"/>
</dbReference>
<evidence type="ECO:0000256" key="10">
    <source>
        <dbReference type="ARBA" id="ARBA00023102"/>
    </source>
</evidence>
<keyword evidence="8 11" id="KW-0378">Hydrolase</keyword>
<keyword evidence="9 11" id="KW-0067">ATP-binding</keyword>
<dbReference type="Proteomes" id="UP000248597">
    <property type="component" value="Unassembled WGS sequence"/>
</dbReference>